<comment type="caution">
    <text evidence="3">The sequence shown here is derived from an EMBL/GenBank/DDBJ whole genome shotgun (WGS) entry which is preliminary data.</text>
</comment>
<keyword evidence="1" id="KW-0812">Transmembrane</keyword>
<sequence>MKVLILIAALLFLFPSPVLCVRAEEAASPAAEVYAVAARNDVWLYAEENEESGLFLLPYTYYVRVEERGEEFSSVVYGTDEAPYRAVHGYCKTEMLTFVGFIPERPFLKLEVTLTYTVPGTSSEMGNGTFDEIERTFHYYGTSYLGTQRYFYVLSDGVFDYIPAARDVNYELNTDYLTDVSAPAEELPVEEESSSALSGIEIAALILGILAVAAIAFFVLRGRKAPSAAAEGEEF</sequence>
<dbReference type="EMBL" id="DXAJ01000016">
    <property type="protein sequence ID" value="HJA01893.1"/>
    <property type="molecule type" value="Genomic_DNA"/>
</dbReference>
<dbReference type="Proteomes" id="UP000824221">
    <property type="component" value="Unassembled WGS sequence"/>
</dbReference>
<protein>
    <submittedName>
        <fullName evidence="3">Uncharacterized protein</fullName>
    </submittedName>
</protein>
<evidence type="ECO:0000256" key="1">
    <source>
        <dbReference type="SAM" id="Phobius"/>
    </source>
</evidence>
<gene>
    <name evidence="3" type="ORF">H9797_00735</name>
</gene>
<evidence type="ECO:0000313" key="4">
    <source>
        <dbReference type="Proteomes" id="UP000824221"/>
    </source>
</evidence>
<feature type="signal peptide" evidence="2">
    <location>
        <begin position="1"/>
        <end position="20"/>
    </location>
</feature>
<name>A0A9D2KG81_9FIRM</name>
<keyword evidence="1" id="KW-1133">Transmembrane helix</keyword>
<reference evidence="3" key="1">
    <citation type="journal article" date="2021" name="PeerJ">
        <title>Extensive microbial diversity within the chicken gut microbiome revealed by metagenomics and culture.</title>
        <authorList>
            <person name="Gilroy R."/>
            <person name="Ravi A."/>
            <person name="Getino M."/>
            <person name="Pursley I."/>
            <person name="Horton D.L."/>
            <person name="Alikhan N.F."/>
            <person name="Baker D."/>
            <person name="Gharbi K."/>
            <person name="Hall N."/>
            <person name="Watson M."/>
            <person name="Adriaenssens E.M."/>
            <person name="Foster-Nyarko E."/>
            <person name="Jarju S."/>
            <person name="Secka A."/>
            <person name="Antonio M."/>
            <person name="Oren A."/>
            <person name="Chaudhuri R.R."/>
            <person name="La Ragione R."/>
            <person name="Hildebrand F."/>
            <person name="Pallen M.J."/>
        </authorList>
    </citation>
    <scope>NUCLEOTIDE SEQUENCE</scope>
    <source>
        <strain evidence="3">CHK156-179</strain>
    </source>
</reference>
<evidence type="ECO:0000256" key="2">
    <source>
        <dbReference type="SAM" id="SignalP"/>
    </source>
</evidence>
<organism evidence="3 4">
    <name type="scientific">Candidatus Gallimonas gallistercoris</name>
    <dbReference type="NCBI Taxonomy" id="2838602"/>
    <lineage>
        <taxon>Bacteria</taxon>
        <taxon>Bacillati</taxon>
        <taxon>Bacillota</taxon>
        <taxon>Clostridia</taxon>
        <taxon>Candidatus Gallimonas</taxon>
    </lineage>
</organism>
<reference evidence="3" key="2">
    <citation type="submission" date="2021-04" db="EMBL/GenBank/DDBJ databases">
        <authorList>
            <person name="Gilroy R."/>
        </authorList>
    </citation>
    <scope>NUCLEOTIDE SEQUENCE</scope>
    <source>
        <strain evidence="3">CHK156-179</strain>
    </source>
</reference>
<accession>A0A9D2KG81</accession>
<evidence type="ECO:0000313" key="3">
    <source>
        <dbReference type="EMBL" id="HJA01893.1"/>
    </source>
</evidence>
<dbReference type="AlphaFoldDB" id="A0A9D2KG81"/>
<proteinExistence type="predicted"/>
<feature type="transmembrane region" description="Helical" evidence="1">
    <location>
        <begin position="202"/>
        <end position="220"/>
    </location>
</feature>
<feature type="chain" id="PRO_5038439759" evidence="2">
    <location>
        <begin position="21"/>
        <end position="235"/>
    </location>
</feature>
<keyword evidence="2" id="KW-0732">Signal</keyword>
<keyword evidence="1" id="KW-0472">Membrane</keyword>